<dbReference type="Pfam" id="PF00702">
    <property type="entry name" value="Hydrolase"/>
    <property type="match status" value="1"/>
</dbReference>
<dbReference type="SUPFAM" id="SSF56784">
    <property type="entry name" value="HAD-like"/>
    <property type="match status" value="1"/>
</dbReference>
<dbReference type="SFLD" id="SFLDS00003">
    <property type="entry name" value="Haloacid_Dehalogenase"/>
    <property type="match status" value="1"/>
</dbReference>
<dbReference type="EMBL" id="PVXM01000006">
    <property type="protein sequence ID" value="PRR75097.1"/>
    <property type="molecule type" value="Genomic_DNA"/>
</dbReference>
<dbReference type="InterPro" id="IPR023214">
    <property type="entry name" value="HAD_sf"/>
</dbReference>
<dbReference type="InterPro" id="IPR023198">
    <property type="entry name" value="PGP-like_dom2"/>
</dbReference>
<organism evidence="2 3">
    <name type="scientific">Neomoorella humiferrea</name>
    <dbReference type="NCBI Taxonomy" id="676965"/>
    <lineage>
        <taxon>Bacteria</taxon>
        <taxon>Bacillati</taxon>
        <taxon>Bacillota</taxon>
        <taxon>Clostridia</taxon>
        <taxon>Neomoorellales</taxon>
        <taxon>Neomoorellaceae</taxon>
        <taxon>Neomoorella</taxon>
    </lineage>
</organism>
<evidence type="ECO:0000256" key="1">
    <source>
        <dbReference type="ARBA" id="ARBA00022801"/>
    </source>
</evidence>
<dbReference type="Gene3D" id="1.10.150.240">
    <property type="entry name" value="Putative phosphatase, domain 2"/>
    <property type="match status" value="1"/>
</dbReference>
<dbReference type="RefSeq" id="WP_170066161.1">
    <property type="nucleotide sequence ID" value="NZ_CP136419.1"/>
</dbReference>
<dbReference type="Proteomes" id="UP000238415">
    <property type="component" value="Unassembled WGS sequence"/>
</dbReference>
<dbReference type="AlphaFoldDB" id="A0A2T0AWX6"/>
<gene>
    <name evidence="2" type="primary">hdl IVa</name>
    <name evidence="2" type="ORF">MOHU_06040</name>
</gene>
<dbReference type="InterPro" id="IPR051540">
    <property type="entry name" value="S-2-haloacid_dehalogenase"/>
</dbReference>
<dbReference type="Gene3D" id="3.40.50.1000">
    <property type="entry name" value="HAD superfamily/HAD-like"/>
    <property type="match status" value="1"/>
</dbReference>
<dbReference type="SFLD" id="SFLDG01129">
    <property type="entry name" value="C1.5:_HAD__Beta-PGM__Phosphata"/>
    <property type="match status" value="1"/>
</dbReference>
<proteinExistence type="predicted"/>
<dbReference type="InterPro" id="IPR006439">
    <property type="entry name" value="HAD-SF_hydro_IA"/>
</dbReference>
<dbReference type="PANTHER" id="PTHR43316">
    <property type="entry name" value="HYDROLASE, HALOACID DELAHOGENASE-RELATED"/>
    <property type="match status" value="1"/>
</dbReference>
<dbReference type="InterPro" id="IPR036412">
    <property type="entry name" value="HAD-like_sf"/>
</dbReference>
<accession>A0A2T0AWX6</accession>
<dbReference type="PRINTS" id="PR00413">
    <property type="entry name" value="HADHALOGNASE"/>
</dbReference>
<keyword evidence="1 2" id="KW-0378">Hydrolase</keyword>
<comment type="caution">
    <text evidence="2">The sequence shown here is derived from an EMBL/GenBank/DDBJ whole genome shotgun (WGS) entry which is preliminary data.</text>
</comment>
<protein>
    <submittedName>
        <fullName evidence="2">(S)-2-haloacid dehalogenase 4A</fullName>
        <ecNumber evidence="2">3.8.1.2</ecNumber>
    </submittedName>
</protein>
<evidence type="ECO:0000313" key="3">
    <source>
        <dbReference type="Proteomes" id="UP000238415"/>
    </source>
</evidence>
<sequence length="251" mass="28496">MNTELSIKCKRKIRAVTFDAYGTLFNIEGLHSRATELILQHNSFAADAASFHRLWDEHTDELIKTDKFDKLWNVFDRALDMTFRDFGFQGKRKPGDLEIWLRLIENCSIYPDAPLVVEAAARHFKTALISNTDNHELSIALARYNLNFNAVVTSENARAYKPSPEIFQQAADILECRPEEILHVGDSYNADVVGAKNFGAAAVWLNRKKARVPNQAVQPDHQIERLGEVLDIIKTYLPAEIAPRSFGKLKN</sequence>
<dbReference type="GO" id="GO:0018784">
    <property type="term" value="F:(S)-2-haloacid dehalogenase activity"/>
    <property type="evidence" value="ECO:0007669"/>
    <property type="project" value="UniProtKB-EC"/>
</dbReference>
<dbReference type="PANTHER" id="PTHR43316:SF3">
    <property type="entry name" value="HALOACID DEHALOGENASE, TYPE II (AFU_ORTHOLOGUE AFUA_2G07750)-RELATED"/>
    <property type="match status" value="1"/>
</dbReference>
<dbReference type="NCBIfam" id="TIGR01549">
    <property type="entry name" value="HAD-SF-IA-v1"/>
    <property type="match status" value="1"/>
</dbReference>
<dbReference type="EC" id="3.8.1.2" evidence="2"/>
<keyword evidence="3" id="KW-1185">Reference proteome</keyword>
<name>A0A2T0AWX6_9FIRM</name>
<dbReference type="NCBIfam" id="TIGR01493">
    <property type="entry name" value="HAD-SF-IA-v2"/>
    <property type="match status" value="1"/>
</dbReference>
<reference evidence="2 3" key="1">
    <citation type="submission" date="2018-03" db="EMBL/GenBank/DDBJ databases">
        <title>Genome sequence of Moorella humiferrea DSM 23265.</title>
        <authorList>
            <person name="Poehlein A."/>
            <person name="Daniel R."/>
        </authorList>
    </citation>
    <scope>NUCLEOTIDE SEQUENCE [LARGE SCALE GENOMIC DNA]</scope>
    <source>
        <strain evidence="2 3">DSM 23265</strain>
    </source>
</reference>
<evidence type="ECO:0000313" key="2">
    <source>
        <dbReference type="EMBL" id="PRR75097.1"/>
    </source>
</evidence>